<dbReference type="InterPro" id="IPR005149">
    <property type="entry name" value="Tscrpt_reg_PadR_N"/>
</dbReference>
<dbReference type="SUPFAM" id="SSF46785">
    <property type="entry name" value="Winged helix' DNA-binding domain"/>
    <property type="match status" value="1"/>
</dbReference>
<evidence type="ECO:0000313" key="2">
    <source>
        <dbReference type="EMBL" id="GGG75139.1"/>
    </source>
</evidence>
<dbReference type="InterPro" id="IPR036390">
    <property type="entry name" value="WH_DNA-bd_sf"/>
</dbReference>
<organism evidence="2 3">
    <name type="scientific">Edaphobacter dinghuensis</name>
    <dbReference type="NCBI Taxonomy" id="1560005"/>
    <lineage>
        <taxon>Bacteria</taxon>
        <taxon>Pseudomonadati</taxon>
        <taxon>Acidobacteriota</taxon>
        <taxon>Terriglobia</taxon>
        <taxon>Terriglobales</taxon>
        <taxon>Acidobacteriaceae</taxon>
        <taxon>Edaphobacter</taxon>
    </lineage>
</organism>
<evidence type="ECO:0000313" key="3">
    <source>
        <dbReference type="Proteomes" id="UP000647241"/>
    </source>
</evidence>
<accession>A0A917M3J3</accession>
<dbReference type="InterPro" id="IPR017799">
    <property type="entry name" value="Tscrpt_reg_PadR_acidobac-type"/>
</dbReference>
<comment type="caution">
    <text evidence="2">The sequence shown here is derived from an EMBL/GenBank/DDBJ whole genome shotgun (WGS) entry which is preliminary data.</text>
</comment>
<dbReference type="RefSeq" id="WP_188553762.1">
    <property type="nucleotide sequence ID" value="NZ_BMGT01000002.1"/>
</dbReference>
<gene>
    <name evidence="2" type="ORF">GCM10011585_17400</name>
</gene>
<proteinExistence type="predicted"/>
<reference evidence="2" key="2">
    <citation type="submission" date="2020-09" db="EMBL/GenBank/DDBJ databases">
        <authorList>
            <person name="Sun Q."/>
            <person name="Zhou Y."/>
        </authorList>
    </citation>
    <scope>NUCLEOTIDE SEQUENCE</scope>
    <source>
        <strain evidence="2">CGMCC 1.12997</strain>
    </source>
</reference>
<dbReference type="NCBIfam" id="TIGR03433">
    <property type="entry name" value="padR_acidobact"/>
    <property type="match status" value="1"/>
</dbReference>
<sequence length="109" mass="12313">MAGKPSDLIQGTLEMLILKTLALEPMHGYGVALRIEQMSNGVFRVNPGSLFPALSRLERAARIKAEWRATENNRRAKYYLLTEQGRKALKEETQQWSRQLAAITSILEA</sequence>
<dbReference type="AlphaFoldDB" id="A0A917M3J3"/>
<reference evidence="2" key="1">
    <citation type="journal article" date="2014" name="Int. J. Syst. Evol. Microbiol.">
        <title>Complete genome sequence of Corynebacterium casei LMG S-19264T (=DSM 44701T), isolated from a smear-ripened cheese.</title>
        <authorList>
            <consortium name="US DOE Joint Genome Institute (JGI-PGF)"/>
            <person name="Walter F."/>
            <person name="Albersmeier A."/>
            <person name="Kalinowski J."/>
            <person name="Ruckert C."/>
        </authorList>
    </citation>
    <scope>NUCLEOTIDE SEQUENCE</scope>
    <source>
        <strain evidence="2">CGMCC 1.12997</strain>
    </source>
</reference>
<evidence type="ECO:0000259" key="1">
    <source>
        <dbReference type="Pfam" id="PF03551"/>
    </source>
</evidence>
<dbReference type="InterPro" id="IPR036388">
    <property type="entry name" value="WH-like_DNA-bd_sf"/>
</dbReference>
<dbReference type="InterPro" id="IPR052509">
    <property type="entry name" value="Metal_resp_DNA-bind_regulator"/>
</dbReference>
<dbReference type="Proteomes" id="UP000647241">
    <property type="component" value="Unassembled WGS sequence"/>
</dbReference>
<feature type="domain" description="Transcription regulator PadR N-terminal" evidence="1">
    <location>
        <begin position="17"/>
        <end position="91"/>
    </location>
</feature>
<dbReference type="PANTHER" id="PTHR33169">
    <property type="entry name" value="PADR-FAMILY TRANSCRIPTIONAL REGULATOR"/>
    <property type="match status" value="1"/>
</dbReference>
<keyword evidence="3" id="KW-1185">Reference proteome</keyword>
<dbReference type="Gene3D" id="1.10.10.10">
    <property type="entry name" value="Winged helix-like DNA-binding domain superfamily/Winged helix DNA-binding domain"/>
    <property type="match status" value="1"/>
</dbReference>
<dbReference type="PANTHER" id="PTHR33169:SF14">
    <property type="entry name" value="TRANSCRIPTIONAL REGULATOR RV3488"/>
    <property type="match status" value="1"/>
</dbReference>
<name>A0A917M3J3_9BACT</name>
<dbReference type="Pfam" id="PF03551">
    <property type="entry name" value="PadR"/>
    <property type="match status" value="1"/>
</dbReference>
<protein>
    <submittedName>
        <fullName evidence="2">Pex-like protein</fullName>
    </submittedName>
</protein>
<dbReference type="EMBL" id="BMGT01000002">
    <property type="protein sequence ID" value="GGG75139.1"/>
    <property type="molecule type" value="Genomic_DNA"/>
</dbReference>